<dbReference type="EMBL" id="CP001804">
    <property type="protein sequence ID" value="ACY13365.1"/>
    <property type="molecule type" value="Genomic_DNA"/>
</dbReference>
<evidence type="ECO:0000313" key="1">
    <source>
        <dbReference type="EMBL" id="ACY13365.1"/>
    </source>
</evidence>
<protein>
    <recommendedName>
        <fullName evidence="3">CN hydrolase domain-containing protein</fullName>
    </recommendedName>
</protein>
<name>D0LMZ4_HALO1</name>
<reference evidence="1 2" key="1">
    <citation type="journal article" date="2010" name="Stand. Genomic Sci.">
        <title>Complete genome sequence of Haliangium ochraceum type strain (SMP-2).</title>
        <authorList>
            <consortium name="US DOE Joint Genome Institute (JGI-PGF)"/>
            <person name="Ivanova N."/>
            <person name="Daum C."/>
            <person name="Lang E."/>
            <person name="Abt B."/>
            <person name="Kopitz M."/>
            <person name="Saunders E."/>
            <person name="Lapidus A."/>
            <person name="Lucas S."/>
            <person name="Glavina Del Rio T."/>
            <person name="Nolan M."/>
            <person name="Tice H."/>
            <person name="Copeland A."/>
            <person name="Cheng J.F."/>
            <person name="Chen F."/>
            <person name="Bruce D."/>
            <person name="Goodwin L."/>
            <person name="Pitluck S."/>
            <person name="Mavromatis K."/>
            <person name="Pati A."/>
            <person name="Mikhailova N."/>
            <person name="Chen A."/>
            <person name="Palaniappan K."/>
            <person name="Land M."/>
            <person name="Hauser L."/>
            <person name="Chang Y.J."/>
            <person name="Jeffries C.D."/>
            <person name="Detter J.C."/>
            <person name="Brettin T."/>
            <person name="Rohde M."/>
            <person name="Goker M."/>
            <person name="Bristow J."/>
            <person name="Markowitz V."/>
            <person name="Eisen J.A."/>
            <person name="Hugenholtz P."/>
            <person name="Kyrpides N.C."/>
            <person name="Klenk H.P."/>
        </authorList>
    </citation>
    <scope>NUCLEOTIDE SEQUENCE [LARGE SCALE GENOMIC DNA]</scope>
    <source>
        <strain evidence="2">DSM 14365 / CIP 107738 / JCM 11303 / AJ 13395 / SMP-2</strain>
    </source>
</reference>
<dbReference type="KEGG" id="hoh:Hoch_0741"/>
<sequence>MLHDAYTRIFENHAGPRIALHAGALFTNEPWPTRAEVDAVARQHRVAALFEASNSDGRGAYRAFSPVAGALPVEIYQRFATSEQANADPAMVAELVKDCGPYGERTVYLDGMPIGLFVCGEINILTNVQTQGNVAHVRHDPTARVFGHNVPIVFNGAHTTMGNWGKLERRFHLLSQGGRWAFHVTNCDNANWGRSTVRAYYDGQRVATSAREAISTSIPAGVHVQRISDASDERYIALVLDIPGVMLTPERRAAVTRGDAS</sequence>
<dbReference type="AlphaFoldDB" id="D0LMZ4"/>
<proteinExistence type="predicted"/>
<gene>
    <name evidence="1" type="ordered locus">Hoch_0741</name>
</gene>
<evidence type="ECO:0000313" key="2">
    <source>
        <dbReference type="Proteomes" id="UP000001880"/>
    </source>
</evidence>
<keyword evidence="2" id="KW-1185">Reference proteome</keyword>
<dbReference type="HOGENOM" id="CLU_1064640_0_0_7"/>
<evidence type="ECO:0008006" key="3">
    <source>
        <dbReference type="Google" id="ProtNLM"/>
    </source>
</evidence>
<organism evidence="1 2">
    <name type="scientific">Haliangium ochraceum (strain DSM 14365 / JCM 11303 / SMP-2)</name>
    <dbReference type="NCBI Taxonomy" id="502025"/>
    <lineage>
        <taxon>Bacteria</taxon>
        <taxon>Pseudomonadati</taxon>
        <taxon>Myxococcota</taxon>
        <taxon>Polyangia</taxon>
        <taxon>Haliangiales</taxon>
        <taxon>Kofleriaceae</taxon>
        <taxon>Haliangium</taxon>
    </lineage>
</organism>
<dbReference type="Proteomes" id="UP000001880">
    <property type="component" value="Chromosome"/>
</dbReference>
<accession>D0LMZ4</accession>